<comment type="caution">
    <text evidence="2">The sequence shown here is derived from an EMBL/GenBank/DDBJ whole genome shotgun (WGS) entry which is preliminary data.</text>
</comment>
<gene>
    <name evidence="2" type="ORF">FAGAP_6197</name>
</gene>
<reference evidence="2" key="1">
    <citation type="submission" date="2020-01" db="EMBL/GenBank/DDBJ databases">
        <title>Identification and distribution of gene clusters putatively required for synthesis of sphingolipid metabolism inhibitors in phylogenetically diverse species of the filamentous fungus Fusarium.</title>
        <authorList>
            <person name="Kim H.-S."/>
            <person name="Busman M."/>
            <person name="Brown D.W."/>
            <person name="Divon H."/>
            <person name="Uhlig S."/>
            <person name="Proctor R.H."/>
        </authorList>
    </citation>
    <scope>NUCLEOTIDE SEQUENCE</scope>
    <source>
        <strain evidence="2">NRRL 31653</strain>
    </source>
</reference>
<feature type="chain" id="PRO_5040422301" evidence="1">
    <location>
        <begin position="20"/>
        <end position="178"/>
    </location>
</feature>
<keyword evidence="1" id="KW-0732">Signal</keyword>
<accession>A0A9P5B9J7</accession>
<protein>
    <submittedName>
        <fullName evidence="2">Uncharacterized protein</fullName>
    </submittedName>
</protein>
<name>A0A9P5B9J7_9HYPO</name>
<dbReference type="Proteomes" id="UP000737391">
    <property type="component" value="Unassembled WGS sequence"/>
</dbReference>
<dbReference type="AlphaFoldDB" id="A0A9P5B9J7"/>
<evidence type="ECO:0000313" key="2">
    <source>
        <dbReference type="EMBL" id="KAF4497621.1"/>
    </source>
</evidence>
<dbReference type="EMBL" id="LUFC02000415">
    <property type="protein sequence ID" value="KAF4497621.1"/>
    <property type="molecule type" value="Genomic_DNA"/>
</dbReference>
<evidence type="ECO:0000256" key="1">
    <source>
        <dbReference type="SAM" id="SignalP"/>
    </source>
</evidence>
<feature type="signal peptide" evidence="1">
    <location>
        <begin position="1"/>
        <end position="19"/>
    </location>
</feature>
<sequence>MLLLPFIFNIAVFSIGAMALLVARDAIHVDDLDRYDEVMKTVAENHILNFYPENQIVKLDIHEYPSEQVGRCHVSVKSTVNQHLKIVRSEAFKPSPNADAYFKQEEELQQEYLHRPSGDGALEARAGACPRGEERQIEARASSRCFQFCGYVGHCSDRACPHCYYVGGGCQWQKWCRA</sequence>
<organism evidence="2 3">
    <name type="scientific">Fusarium agapanthi</name>
    <dbReference type="NCBI Taxonomy" id="1803897"/>
    <lineage>
        <taxon>Eukaryota</taxon>
        <taxon>Fungi</taxon>
        <taxon>Dikarya</taxon>
        <taxon>Ascomycota</taxon>
        <taxon>Pezizomycotina</taxon>
        <taxon>Sordariomycetes</taxon>
        <taxon>Hypocreomycetidae</taxon>
        <taxon>Hypocreales</taxon>
        <taxon>Nectriaceae</taxon>
        <taxon>Fusarium</taxon>
        <taxon>Fusarium fujikuroi species complex</taxon>
    </lineage>
</organism>
<evidence type="ECO:0000313" key="3">
    <source>
        <dbReference type="Proteomes" id="UP000737391"/>
    </source>
</evidence>
<proteinExistence type="predicted"/>
<dbReference type="OrthoDB" id="3928438at2759"/>
<keyword evidence="3" id="KW-1185">Reference proteome</keyword>